<evidence type="ECO:0000313" key="3">
    <source>
        <dbReference type="Proteomes" id="UP000266720"/>
    </source>
</evidence>
<gene>
    <name evidence="2" type="ORF">TCARB_0516</name>
</gene>
<dbReference type="Proteomes" id="UP000266720">
    <property type="component" value="Chromosome"/>
</dbReference>
<name>A0A3G1A4P6_9CREN</name>
<reference evidence="3" key="1">
    <citation type="book" date="2010" name="EXTREMOPHILES" publisher="0:0-0">
        <title>Complete genome sequences of ten hyperthermophilic archaea reveal their metabolic capabilities and possible ecological roles.</title>
        <editorList>
            <person name="?"/>
        </editorList>
        <authorList>
            <person name="Ravin N.V."/>
            <person name="Mardanov A.V."/>
            <person name="Bonch-Osmolovskaya E.A."/>
            <person name="Skryabin K.G."/>
        </authorList>
    </citation>
    <scope>NUCLEOTIDE SEQUENCE [LARGE SCALE GENOMIC DNA]</scope>
    <source>
        <strain evidence="3">1505</strain>
    </source>
</reference>
<protein>
    <submittedName>
        <fullName evidence="2">Uncharacterized protein</fullName>
    </submittedName>
</protein>
<keyword evidence="1" id="KW-1133">Transmembrane helix</keyword>
<keyword evidence="1" id="KW-0472">Membrane</keyword>
<feature type="transmembrane region" description="Helical" evidence="1">
    <location>
        <begin position="59"/>
        <end position="77"/>
    </location>
</feature>
<dbReference type="STRING" id="697581.TCARB_0516"/>
<organism evidence="2 3">
    <name type="scientific">Thermofilum adornatum 1505</name>
    <dbReference type="NCBI Taxonomy" id="697581"/>
    <lineage>
        <taxon>Archaea</taxon>
        <taxon>Thermoproteota</taxon>
        <taxon>Thermoprotei</taxon>
        <taxon>Thermofilales</taxon>
        <taxon>Thermofilaceae</taxon>
        <taxon>Thermofilum</taxon>
    </lineage>
</organism>
<evidence type="ECO:0000313" key="2">
    <source>
        <dbReference type="EMBL" id="AJB41576.1"/>
    </source>
</evidence>
<feature type="transmembrane region" description="Helical" evidence="1">
    <location>
        <begin position="21"/>
        <end position="39"/>
    </location>
</feature>
<feature type="transmembrane region" description="Helical" evidence="1">
    <location>
        <begin position="89"/>
        <end position="120"/>
    </location>
</feature>
<accession>A0A3G1A4P6</accession>
<dbReference type="GeneID" id="16574077"/>
<dbReference type="AlphaFoldDB" id="A0A3G1A4P6"/>
<dbReference type="EMBL" id="CP007493">
    <property type="protein sequence ID" value="AJB41576.1"/>
    <property type="molecule type" value="Genomic_DNA"/>
</dbReference>
<evidence type="ECO:0000256" key="1">
    <source>
        <dbReference type="SAM" id="Phobius"/>
    </source>
</evidence>
<dbReference type="KEGG" id="tcb:TCARB_0516"/>
<proteinExistence type="predicted"/>
<dbReference type="GeneID" id="25405969"/>
<sequence length="134" mass="14689">MSSETQTWLQAATTMARLGEISVRIGILIGIVYGIFWALKLFTEYLHGLPFFSRQFLELSLFSILSFAGAALCSVLNEHYSNEGNYRMAGLFALITASILLIPAPVAGLLMLLGGIALYISAEIKNVLKMRVQS</sequence>
<keyword evidence="1" id="KW-0812">Transmembrane</keyword>
<dbReference type="RefSeq" id="WP_020963078.1">
    <property type="nucleotide sequence ID" value="NZ_CP007493.1"/>
</dbReference>